<name>A0A9P0KPC0_ACAOB</name>
<evidence type="ECO:0000259" key="3">
    <source>
        <dbReference type="Pfam" id="PF00685"/>
    </source>
</evidence>
<comment type="caution">
    <text evidence="4">The sequence shown here is derived from an EMBL/GenBank/DDBJ whole genome shotgun (WGS) entry which is preliminary data.</text>
</comment>
<evidence type="ECO:0000256" key="2">
    <source>
        <dbReference type="ARBA" id="ARBA00022679"/>
    </source>
</evidence>
<dbReference type="GO" id="GO:0008146">
    <property type="term" value="F:sulfotransferase activity"/>
    <property type="evidence" value="ECO:0007669"/>
    <property type="project" value="InterPro"/>
</dbReference>
<dbReference type="InterPro" id="IPR027417">
    <property type="entry name" value="P-loop_NTPase"/>
</dbReference>
<organism evidence="4 5">
    <name type="scientific">Acanthoscelides obtectus</name>
    <name type="common">Bean weevil</name>
    <name type="synonym">Bruchus obtectus</name>
    <dbReference type="NCBI Taxonomy" id="200917"/>
    <lineage>
        <taxon>Eukaryota</taxon>
        <taxon>Metazoa</taxon>
        <taxon>Ecdysozoa</taxon>
        <taxon>Arthropoda</taxon>
        <taxon>Hexapoda</taxon>
        <taxon>Insecta</taxon>
        <taxon>Pterygota</taxon>
        <taxon>Neoptera</taxon>
        <taxon>Endopterygota</taxon>
        <taxon>Coleoptera</taxon>
        <taxon>Polyphaga</taxon>
        <taxon>Cucujiformia</taxon>
        <taxon>Chrysomeloidea</taxon>
        <taxon>Chrysomelidae</taxon>
        <taxon>Bruchinae</taxon>
        <taxon>Bruchini</taxon>
        <taxon>Acanthoscelides</taxon>
    </lineage>
</organism>
<feature type="domain" description="Sulfotransferase" evidence="3">
    <location>
        <begin position="29"/>
        <end position="118"/>
    </location>
</feature>
<dbReference type="PANTHER" id="PTHR11783">
    <property type="entry name" value="SULFOTRANSFERASE SULT"/>
    <property type="match status" value="1"/>
</dbReference>
<dbReference type="Pfam" id="PF00685">
    <property type="entry name" value="Sulfotransfer_1"/>
    <property type="match status" value="1"/>
</dbReference>
<dbReference type="Proteomes" id="UP001152888">
    <property type="component" value="Unassembled WGS sequence"/>
</dbReference>
<dbReference type="AlphaFoldDB" id="A0A9P0KPC0"/>
<keyword evidence="5" id="KW-1185">Reference proteome</keyword>
<dbReference type="Gene3D" id="3.40.50.300">
    <property type="entry name" value="P-loop containing nucleotide triphosphate hydrolases"/>
    <property type="match status" value="1"/>
</dbReference>
<gene>
    <name evidence="4" type="ORF">ACAOBT_LOCUS13852</name>
</gene>
<dbReference type="SUPFAM" id="SSF52540">
    <property type="entry name" value="P-loop containing nucleoside triphosphate hydrolases"/>
    <property type="match status" value="1"/>
</dbReference>
<evidence type="ECO:0000313" key="5">
    <source>
        <dbReference type="Proteomes" id="UP001152888"/>
    </source>
</evidence>
<sequence>MMVTPLQKKRPARHFLILVGDESNLQATVASDISSTVRKVSEFFGKDYSREQYDSLVKHLDIENFRNNKSVNYDILKHLGILKTGEAGFVRKGKSGGWEDYFTDELNQMANGWIKKHQEEIGIHFPNFSV</sequence>
<reference evidence="4" key="1">
    <citation type="submission" date="2022-03" db="EMBL/GenBank/DDBJ databases">
        <authorList>
            <person name="Sayadi A."/>
        </authorList>
    </citation>
    <scope>NUCLEOTIDE SEQUENCE</scope>
</reference>
<evidence type="ECO:0000313" key="4">
    <source>
        <dbReference type="EMBL" id="CAH1980199.1"/>
    </source>
</evidence>
<protein>
    <recommendedName>
        <fullName evidence="3">Sulfotransferase domain-containing protein</fullName>
    </recommendedName>
</protein>
<dbReference type="OrthoDB" id="205623at2759"/>
<dbReference type="InterPro" id="IPR000863">
    <property type="entry name" value="Sulfotransferase_dom"/>
</dbReference>
<accession>A0A9P0KPC0</accession>
<keyword evidence="2" id="KW-0808">Transferase</keyword>
<dbReference type="EMBL" id="CAKOFQ010006891">
    <property type="protein sequence ID" value="CAH1980199.1"/>
    <property type="molecule type" value="Genomic_DNA"/>
</dbReference>
<proteinExistence type="inferred from homology"/>
<comment type="similarity">
    <text evidence="1">Belongs to the sulfotransferase 1 family.</text>
</comment>
<evidence type="ECO:0000256" key="1">
    <source>
        <dbReference type="ARBA" id="ARBA00005771"/>
    </source>
</evidence>